<dbReference type="FunFam" id="1.10.10.60:FF:000009">
    <property type="entry name" value="transcription factor MYB1R1"/>
    <property type="match status" value="1"/>
</dbReference>
<comment type="caution">
    <text evidence="11">The sequence shown here is derived from an EMBL/GenBank/DDBJ whole genome shotgun (WGS) entry which is preliminary data.</text>
</comment>
<dbReference type="InterPro" id="IPR017884">
    <property type="entry name" value="SANT_dom"/>
</dbReference>
<comment type="subcellular location">
    <subcellularLocation>
        <location evidence="1">Nucleus</location>
    </subcellularLocation>
</comment>
<dbReference type="CDD" id="cd00167">
    <property type="entry name" value="SANT"/>
    <property type="match status" value="1"/>
</dbReference>
<organism evidence="11 12">
    <name type="scientific">Zingiber officinale</name>
    <name type="common">Ginger</name>
    <name type="synonym">Amomum zingiber</name>
    <dbReference type="NCBI Taxonomy" id="94328"/>
    <lineage>
        <taxon>Eukaryota</taxon>
        <taxon>Viridiplantae</taxon>
        <taxon>Streptophyta</taxon>
        <taxon>Embryophyta</taxon>
        <taxon>Tracheophyta</taxon>
        <taxon>Spermatophyta</taxon>
        <taxon>Magnoliopsida</taxon>
        <taxon>Liliopsida</taxon>
        <taxon>Zingiberales</taxon>
        <taxon>Zingiberaceae</taxon>
        <taxon>Zingiber</taxon>
    </lineage>
</organism>
<keyword evidence="3" id="KW-0238">DNA-binding</keyword>
<evidence type="ECO:0000313" key="12">
    <source>
        <dbReference type="Proteomes" id="UP000734854"/>
    </source>
</evidence>
<feature type="domain" description="HTH myb-type" evidence="9">
    <location>
        <begin position="285"/>
        <end position="334"/>
    </location>
</feature>
<dbReference type="InterPro" id="IPR017930">
    <property type="entry name" value="Myb_dom"/>
</dbReference>
<dbReference type="GO" id="GO:0009744">
    <property type="term" value="P:response to sucrose"/>
    <property type="evidence" value="ECO:0007669"/>
    <property type="project" value="UniProtKB-ARBA"/>
</dbReference>
<protein>
    <submittedName>
        <fullName evidence="11">Uncharacterized protein</fullName>
    </submittedName>
</protein>
<feature type="compositionally biased region" description="Basic residues" evidence="6">
    <location>
        <begin position="1"/>
        <end position="12"/>
    </location>
</feature>
<dbReference type="PROSITE" id="PS51294">
    <property type="entry name" value="HTH_MYB"/>
    <property type="match status" value="1"/>
</dbReference>
<dbReference type="Gene3D" id="1.10.10.60">
    <property type="entry name" value="Homeodomain-like"/>
    <property type="match status" value="1"/>
</dbReference>
<dbReference type="InterPro" id="IPR001005">
    <property type="entry name" value="SANT/Myb"/>
</dbReference>
<feature type="compositionally biased region" description="Acidic residues" evidence="6">
    <location>
        <begin position="30"/>
        <end position="42"/>
    </location>
</feature>
<dbReference type="GO" id="GO:0006355">
    <property type="term" value="P:regulation of DNA-templated transcription"/>
    <property type="evidence" value="ECO:0007669"/>
    <property type="project" value="UniProtKB-ARBA"/>
</dbReference>
<feature type="region of interest" description="Disordered" evidence="6">
    <location>
        <begin position="261"/>
        <end position="283"/>
    </location>
</feature>
<accession>A0A8J5KCH7</accession>
<keyword evidence="2" id="KW-0805">Transcription regulation</keyword>
<dbReference type="GO" id="GO:0005634">
    <property type="term" value="C:nucleus"/>
    <property type="evidence" value="ECO:0007669"/>
    <property type="project" value="UniProtKB-SubCell"/>
</dbReference>
<dbReference type="PANTHER" id="PTHR44191">
    <property type="entry name" value="TRANSCRIPTION FACTOR KUA1"/>
    <property type="match status" value="1"/>
</dbReference>
<feature type="region of interest" description="Disordered" evidence="6">
    <location>
        <begin position="100"/>
        <end position="172"/>
    </location>
</feature>
<evidence type="ECO:0000256" key="1">
    <source>
        <dbReference type="ARBA" id="ARBA00004123"/>
    </source>
</evidence>
<feature type="domain" description="BRX" evidence="10">
    <location>
        <begin position="38"/>
        <end position="93"/>
    </location>
</feature>
<dbReference type="Proteomes" id="UP000734854">
    <property type="component" value="Unassembled WGS sequence"/>
</dbReference>
<proteinExistence type="predicted"/>
<dbReference type="GO" id="GO:0009723">
    <property type="term" value="P:response to ethylene"/>
    <property type="evidence" value="ECO:0007669"/>
    <property type="project" value="TreeGrafter"/>
</dbReference>
<keyword evidence="5" id="KW-0539">Nucleus</keyword>
<dbReference type="Pfam" id="PF08381">
    <property type="entry name" value="BRX"/>
    <property type="match status" value="1"/>
</dbReference>
<evidence type="ECO:0000259" key="9">
    <source>
        <dbReference type="PROSITE" id="PS51294"/>
    </source>
</evidence>
<dbReference type="SMART" id="SM00717">
    <property type="entry name" value="SANT"/>
    <property type="match status" value="1"/>
</dbReference>
<dbReference type="InterPro" id="IPR006447">
    <property type="entry name" value="Myb_dom_plants"/>
</dbReference>
<dbReference type="PROSITE" id="PS51293">
    <property type="entry name" value="SANT"/>
    <property type="match status" value="1"/>
</dbReference>
<feature type="compositionally biased region" description="Basic and acidic residues" evidence="6">
    <location>
        <begin position="13"/>
        <end position="29"/>
    </location>
</feature>
<gene>
    <name evidence="11" type="ORF">ZIOFF_064285</name>
</gene>
<keyword evidence="12" id="KW-1185">Reference proteome</keyword>
<dbReference type="AlphaFoldDB" id="A0A8J5KCH7"/>
<dbReference type="InterPro" id="IPR009057">
    <property type="entry name" value="Homeodomain-like_sf"/>
</dbReference>
<evidence type="ECO:0000256" key="3">
    <source>
        <dbReference type="ARBA" id="ARBA00023125"/>
    </source>
</evidence>
<feature type="region of interest" description="Disordered" evidence="6">
    <location>
        <begin position="1"/>
        <end position="47"/>
    </location>
</feature>
<dbReference type="SUPFAM" id="SSF46689">
    <property type="entry name" value="Homeodomain-like"/>
    <property type="match status" value="1"/>
</dbReference>
<dbReference type="PANTHER" id="PTHR44191:SF61">
    <property type="entry name" value="OS08G0151000 PROTEIN"/>
    <property type="match status" value="1"/>
</dbReference>
<evidence type="ECO:0000256" key="5">
    <source>
        <dbReference type="ARBA" id="ARBA00023242"/>
    </source>
</evidence>
<dbReference type="InterPro" id="IPR052245">
    <property type="entry name" value="Plant_Stress_Dev_TF"/>
</dbReference>
<feature type="compositionally biased region" description="Low complexity" evidence="6">
    <location>
        <begin position="147"/>
        <end position="161"/>
    </location>
</feature>
<dbReference type="Pfam" id="PF00249">
    <property type="entry name" value="Myb_DNA-binding"/>
    <property type="match status" value="1"/>
</dbReference>
<dbReference type="GO" id="GO:0009739">
    <property type="term" value="P:response to gibberellin"/>
    <property type="evidence" value="ECO:0007669"/>
    <property type="project" value="TreeGrafter"/>
</dbReference>
<evidence type="ECO:0000256" key="4">
    <source>
        <dbReference type="ARBA" id="ARBA00023163"/>
    </source>
</evidence>
<feature type="compositionally biased region" description="Low complexity" evidence="6">
    <location>
        <begin position="129"/>
        <end position="140"/>
    </location>
</feature>
<evidence type="ECO:0000256" key="6">
    <source>
        <dbReference type="SAM" id="MobiDB-lite"/>
    </source>
</evidence>
<evidence type="ECO:0000259" key="7">
    <source>
        <dbReference type="PROSITE" id="PS50090"/>
    </source>
</evidence>
<sequence>MSLRPGRRRKRLQREAEEAAAKSGERQEEGEVGDEEESEWVSEPEPGVFITLVPLPEVGNRVKKIRFSKERFDDWGAQKWWSENYDKVMELYCIVSQQSSPTLAPSDDESQLVHNQEEEEEQEEEASRSSKSTTGSSKASPEPQAHTSRSSKSTAGSSKATPEPQPHCEMPVEIGNRVLEWNVEDETGVFFTVRSMPDGSREILRIVFRNWKEEMGREKVVKLFGVSILAGGREVDGMTEEATKKCSGNGNLSSCAAEIPSPAAGSDSGFHQPGGRRRRQRAGIPWSEEEHKAFLAGLEKLGKGDWKGISREFVTTRTPAQVASHAQKYFLRQKKPSKLKRRASPQLHELKTTSDLELKIPVSPQAAAAAAAATAAGAIREDCDMCGRWPFGSLCEILSKIKSSQS</sequence>
<dbReference type="PROSITE" id="PS51514">
    <property type="entry name" value="BRX"/>
    <property type="match status" value="1"/>
</dbReference>
<dbReference type="NCBIfam" id="TIGR01557">
    <property type="entry name" value="myb_SHAQKYF"/>
    <property type="match status" value="1"/>
</dbReference>
<dbReference type="InterPro" id="IPR013591">
    <property type="entry name" value="Brevis_radix_dom"/>
</dbReference>
<keyword evidence="4" id="KW-0804">Transcription</keyword>
<dbReference type="GO" id="GO:0003677">
    <property type="term" value="F:DNA binding"/>
    <property type="evidence" value="ECO:0007669"/>
    <property type="project" value="UniProtKB-KW"/>
</dbReference>
<feature type="domain" description="Myb-like" evidence="7">
    <location>
        <begin position="278"/>
        <end position="330"/>
    </location>
</feature>
<evidence type="ECO:0000313" key="11">
    <source>
        <dbReference type="EMBL" id="KAG6475068.1"/>
    </source>
</evidence>
<name>A0A8J5KCH7_ZINOF</name>
<reference evidence="11 12" key="1">
    <citation type="submission" date="2020-08" db="EMBL/GenBank/DDBJ databases">
        <title>Plant Genome Project.</title>
        <authorList>
            <person name="Zhang R.-G."/>
        </authorList>
    </citation>
    <scope>NUCLEOTIDE SEQUENCE [LARGE SCALE GENOMIC DNA]</scope>
    <source>
        <tissue evidence="11">Rhizome</tissue>
    </source>
</reference>
<dbReference type="EMBL" id="JACMSC010000018">
    <property type="protein sequence ID" value="KAG6475068.1"/>
    <property type="molecule type" value="Genomic_DNA"/>
</dbReference>
<evidence type="ECO:0000259" key="10">
    <source>
        <dbReference type="PROSITE" id="PS51514"/>
    </source>
</evidence>
<evidence type="ECO:0000259" key="8">
    <source>
        <dbReference type="PROSITE" id="PS51293"/>
    </source>
</evidence>
<evidence type="ECO:0000256" key="2">
    <source>
        <dbReference type="ARBA" id="ARBA00023015"/>
    </source>
</evidence>
<dbReference type="PROSITE" id="PS50090">
    <property type="entry name" value="MYB_LIKE"/>
    <property type="match status" value="1"/>
</dbReference>
<feature type="domain" description="SANT" evidence="8">
    <location>
        <begin position="286"/>
        <end position="334"/>
    </location>
</feature>